<dbReference type="EMBL" id="CP011361">
    <property type="protein sequence ID" value="ANC70210.1"/>
    <property type="molecule type" value="Genomic_DNA"/>
</dbReference>
<evidence type="ECO:0000313" key="9">
    <source>
        <dbReference type="EMBL" id="ANC70210.1"/>
    </source>
</evidence>
<dbReference type="InterPro" id="IPR035906">
    <property type="entry name" value="MetI-like_sf"/>
</dbReference>
<dbReference type="PANTHER" id="PTHR43744">
    <property type="entry name" value="ABC TRANSPORTER PERMEASE PROTEIN MG189-RELATED-RELATED"/>
    <property type="match status" value="1"/>
</dbReference>
<evidence type="ECO:0000256" key="2">
    <source>
        <dbReference type="ARBA" id="ARBA00022448"/>
    </source>
</evidence>
<evidence type="ECO:0000259" key="8">
    <source>
        <dbReference type="PROSITE" id="PS50928"/>
    </source>
</evidence>
<evidence type="ECO:0000256" key="4">
    <source>
        <dbReference type="ARBA" id="ARBA00022692"/>
    </source>
</evidence>
<evidence type="ECO:0000256" key="1">
    <source>
        <dbReference type="ARBA" id="ARBA00004651"/>
    </source>
</evidence>
<dbReference type="Gene3D" id="1.10.3720.10">
    <property type="entry name" value="MetI-like"/>
    <property type="match status" value="1"/>
</dbReference>
<evidence type="ECO:0000256" key="3">
    <source>
        <dbReference type="ARBA" id="ARBA00022475"/>
    </source>
</evidence>
<dbReference type="KEGG" id="sje:AAV35_001770"/>
<feature type="transmembrane region" description="Helical" evidence="7">
    <location>
        <begin position="117"/>
        <end position="141"/>
    </location>
</feature>
<evidence type="ECO:0000256" key="7">
    <source>
        <dbReference type="RuleBase" id="RU363032"/>
    </source>
</evidence>
<accession>A0AAC9BEF0</accession>
<keyword evidence="4 7" id="KW-0812">Transmembrane</keyword>
<keyword evidence="2 7" id="KW-0813">Transport</keyword>
<feature type="transmembrane region" description="Helical" evidence="7">
    <location>
        <begin position="194"/>
        <end position="218"/>
    </location>
</feature>
<name>A0AAC9BEF0_9BACI</name>
<reference evidence="10" key="1">
    <citation type="submission" date="2015-06" db="EMBL/GenBank/DDBJ databases">
        <title>Salimicrobium jeotgali MJ3, isolated from Myulchi jeot, a traditional Korean fermented seafood.</title>
        <authorList>
            <person name="Kim K.H."/>
            <person name="Jeon C.O."/>
            <person name="Jin H.M."/>
        </authorList>
    </citation>
    <scope>NUCLEOTIDE SEQUENCE [LARGE SCALE GENOMIC DNA]</scope>
    <source>
        <strain evidence="10">MJ3</strain>
    </source>
</reference>
<evidence type="ECO:0000256" key="5">
    <source>
        <dbReference type="ARBA" id="ARBA00022989"/>
    </source>
</evidence>
<proteinExistence type="inferred from homology"/>
<dbReference type="InterPro" id="IPR000515">
    <property type="entry name" value="MetI-like"/>
</dbReference>
<feature type="transmembrane region" description="Helical" evidence="7">
    <location>
        <begin position="250"/>
        <end position="271"/>
    </location>
</feature>
<dbReference type="AlphaFoldDB" id="A0AAC9BEF0"/>
<feature type="transmembrane region" description="Helical" evidence="7">
    <location>
        <begin position="75"/>
        <end position="105"/>
    </location>
</feature>
<sequence length="285" mass="31859">MRKDREKRNTRLLEIFGLLLALLWLSPFYLMIVNAFKTKRGIFEGVLGIPVELTFENFVNAFAELEFLKSLFNSVLITGLSILIIILFSSLSILIIILFSSMAGYALARNKSKLSGIIFFVFVAAMLIPFQSVMIPLVAIFGQVDMLNAAGLIFMYLGFGCSLSIFLYHGAMTGISKSLDEAAIIDGASRFQTFWYIIFPLLKPISVTVAILNTIWIWNDYLLPSLVLSEANATIPLKMFYFFGQYTKQWHLALAGLTIAIIPVIIGYFFAQKQIIDGVSEGAVK</sequence>
<dbReference type="PANTHER" id="PTHR43744:SF8">
    <property type="entry name" value="SN-GLYCEROL-3-PHOSPHATE TRANSPORT SYSTEM PERMEASE PROTEIN UGPE"/>
    <property type="match status" value="1"/>
</dbReference>
<keyword evidence="3" id="KW-1003">Cell membrane</keyword>
<dbReference type="Proteomes" id="UP000092654">
    <property type="component" value="Chromosome"/>
</dbReference>
<feature type="transmembrane region" description="Helical" evidence="7">
    <location>
        <begin position="12"/>
        <end position="32"/>
    </location>
</feature>
<feature type="domain" description="ABC transmembrane type-1" evidence="8">
    <location>
        <begin position="82"/>
        <end position="271"/>
    </location>
</feature>
<dbReference type="Pfam" id="PF00528">
    <property type="entry name" value="BPD_transp_1"/>
    <property type="match status" value="1"/>
</dbReference>
<organism evidence="9 10">
    <name type="scientific">Salimicrobium jeotgali</name>
    <dbReference type="NCBI Taxonomy" id="1230341"/>
    <lineage>
        <taxon>Bacteria</taxon>
        <taxon>Bacillati</taxon>
        <taxon>Bacillota</taxon>
        <taxon>Bacilli</taxon>
        <taxon>Bacillales</taxon>
        <taxon>Bacillaceae</taxon>
        <taxon>Salimicrobium</taxon>
    </lineage>
</organism>
<evidence type="ECO:0000313" key="10">
    <source>
        <dbReference type="Proteomes" id="UP000092654"/>
    </source>
</evidence>
<feature type="transmembrane region" description="Helical" evidence="7">
    <location>
        <begin position="147"/>
        <end position="168"/>
    </location>
</feature>
<comment type="subcellular location">
    <subcellularLocation>
        <location evidence="1 7">Cell membrane</location>
        <topology evidence="1 7">Multi-pass membrane protein</topology>
    </subcellularLocation>
</comment>
<dbReference type="CDD" id="cd06261">
    <property type="entry name" value="TM_PBP2"/>
    <property type="match status" value="1"/>
</dbReference>
<comment type="similarity">
    <text evidence="7">Belongs to the binding-protein-dependent transport system permease family.</text>
</comment>
<dbReference type="SUPFAM" id="SSF161098">
    <property type="entry name" value="MetI-like"/>
    <property type="match status" value="1"/>
</dbReference>
<dbReference type="GO" id="GO:0055085">
    <property type="term" value="P:transmembrane transport"/>
    <property type="evidence" value="ECO:0007669"/>
    <property type="project" value="InterPro"/>
</dbReference>
<dbReference type="GO" id="GO:0005886">
    <property type="term" value="C:plasma membrane"/>
    <property type="evidence" value="ECO:0007669"/>
    <property type="project" value="UniProtKB-SubCell"/>
</dbReference>
<keyword evidence="6 7" id="KW-0472">Membrane</keyword>
<protein>
    <submittedName>
        <fullName evidence="9">Sugar ABC transporter permease</fullName>
    </submittedName>
</protein>
<gene>
    <name evidence="9" type="ORF">AAV35_001770</name>
</gene>
<dbReference type="RefSeq" id="WP_065757334.1">
    <property type="nucleotide sequence ID" value="NZ_CP011361.2"/>
</dbReference>
<keyword evidence="5 7" id="KW-1133">Transmembrane helix</keyword>
<dbReference type="PROSITE" id="PS50928">
    <property type="entry name" value="ABC_TM1"/>
    <property type="match status" value="1"/>
</dbReference>
<evidence type="ECO:0000256" key="6">
    <source>
        <dbReference type="ARBA" id="ARBA00023136"/>
    </source>
</evidence>